<proteinExistence type="predicted"/>
<dbReference type="SMART" id="SM00233">
    <property type="entry name" value="PH"/>
    <property type="match status" value="1"/>
</dbReference>
<dbReference type="OrthoDB" id="5596422at2759"/>
<accession>F2UFN3</accession>
<dbReference type="CDD" id="cd23814">
    <property type="entry name" value="UEV_AKTIP"/>
    <property type="match status" value="1"/>
</dbReference>
<dbReference type="OMA" id="THPMINE"/>
<dbReference type="PROSITE" id="PS50127">
    <property type="entry name" value="UBC_2"/>
    <property type="match status" value="1"/>
</dbReference>
<dbReference type="Gene3D" id="3.10.110.10">
    <property type="entry name" value="Ubiquitin Conjugating Enzyme"/>
    <property type="match status" value="1"/>
</dbReference>
<dbReference type="KEGG" id="sre:PTSG_06668"/>
<dbReference type="Proteomes" id="UP000007799">
    <property type="component" value="Unassembled WGS sequence"/>
</dbReference>
<dbReference type="PROSITE" id="PS50003">
    <property type="entry name" value="PH_DOMAIN"/>
    <property type="match status" value="1"/>
</dbReference>
<dbReference type="SUPFAM" id="SSF54495">
    <property type="entry name" value="UBC-like"/>
    <property type="match status" value="1"/>
</dbReference>
<feature type="domain" description="PH" evidence="2">
    <location>
        <begin position="336"/>
        <end position="435"/>
    </location>
</feature>
<dbReference type="RefSeq" id="XP_004992058.1">
    <property type="nucleotide sequence ID" value="XM_004992001.1"/>
</dbReference>
<reference evidence="4" key="1">
    <citation type="submission" date="2009-08" db="EMBL/GenBank/DDBJ databases">
        <title>Annotation of Salpingoeca rosetta.</title>
        <authorList>
            <consortium name="The Broad Institute Genome Sequencing Platform"/>
            <person name="Russ C."/>
            <person name="Cuomo C."/>
            <person name="Burger G."/>
            <person name="Gray M.W."/>
            <person name="Holland P.W.H."/>
            <person name="King N."/>
            <person name="Lang F.B.F."/>
            <person name="Roger A.J."/>
            <person name="Ruiz-Trillo I."/>
            <person name="Young S.K."/>
            <person name="Zeng Q."/>
            <person name="Gargeya S."/>
            <person name="Alvarado L."/>
            <person name="Berlin A."/>
            <person name="Chapman S.B."/>
            <person name="Chen Z."/>
            <person name="Freedman E."/>
            <person name="Gellesch M."/>
            <person name="Goldberg J."/>
            <person name="Griggs A."/>
            <person name="Gujja S."/>
            <person name="Heilman E."/>
            <person name="Heiman D."/>
            <person name="Howarth C."/>
            <person name="Mehta T."/>
            <person name="Neiman D."/>
            <person name="Pearson M."/>
            <person name="Roberts A."/>
            <person name="Saif S."/>
            <person name="Shea T."/>
            <person name="Shenoy N."/>
            <person name="Sisk P."/>
            <person name="Stolte C."/>
            <person name="Sykes S."/>
            <person name="White J."/>
            <person name="Yandava C."/>
            <person name="Haas B."/>
            <person name="Nusbaum C."/>
            <person name="Birren B."/>
        </authorList>
    </citation>
    <scope>NUCLEOTIDE SEQUENCE [LARGE SCALE GENOMIC DNA]</scope>
    <source>
        <strain evidence="4">ATCC 50818</strain>
    </source>
</reference>
<keyword evidence="1" id="KW-0175">Coiled coil</keyword>
<name>F2UFN3_SALR5</name>
<gene>
    <name evidence="4" type="ORF">PTSG_06668</name>
</gene>
<dbReference type="InterPro" id="IPR050113">
    <property type="entry name" value="Ub_conjugating_enzyme"/>
</dbReference>
<protein>
    <recommendedName>
        <fullName evidence="6">UBC core domain-containing protein</fullName>
    </recommendedName>
</protein>
<dbReference type="SMART" id="SM00212">
    <property type="entry name" value="UBCc"/>
    <property type="match status" value="1"/>
</dbReference>
<evidence type="ECO:0000313" key="4">
    <source>
        <dbReference type="EMBL" id="EGD75601.1"/>
    </source>
</evidence>
<evidence type="ECO:0000256" key="1">
    <source>
        <dbReference type="SAM" id="Coils"/>
    </source>
</evidence>
<dbReference type="InParanoid" id="F2UFN3"/>
<evidence type="ECO:0000259" key="2">
    <source>
        <dbReference type="PROSITE" id="PS50003"/>
    </source>
</evidence>
<evidence type="ECO:0008006" key="6">
    <source>
        <dbReference type="Google" id="ProtNLM"/>
    </source>
</evidence>
<evidence type="ECO:0000313" key="5">
    <source>
        <dbReference type="Proteomes" id="UP000007799"/>
    </source>
</evidence>
<dbReference type="EMBL" id="GL832972">
    <property type="protein sequence ID" value="EGD75601.1"/>
    <property type="molecule type" value="Genomic_DNA"/>
</dbReference>
<keyword evidence="5" id="KW-1185">Reference proteome</keyword>
<dbReference type="InterPro" id="IPR000608">
    <property type="entry name" value="UBC"/>
</dbReference>
<feature type="coiled-coil region" evidence="1">
    <location>
        <begin position="3"/>
        <end position="54"/>
    </location>
</feature>
<sequence length="455" mass="51361">MDVEDYEENLRALDRTLTELRAELKSTKDDDAKASRLEQEIAAVDRRKRELLAAKTEACGGSRDSDLAPTFEHGFGSVLQEYTLLGELKLAGRQNVPGVYVRGHPATSFAWDGVIFLHDGLYEGACFKFRVIIPPKYPDHNVPRVFFQSQITHPMINEMTGELDMKRHFPAWDPKRNRLWHVLRCIRHIFFTIDTDHPANAGAAALYKMGSAAFRTVAQKSVKASVHAATSRVGNTIDMHAWDDSYESVLRVLKQFDKHSTKRWREMQAQLERQGRARAGMQQTSDTKTAQVLSTITHRLAREADTRKFTMEPRLKPYIHAVLGKHGETTDVRLADWGCSGHVTLWREDTETLERRWLLLDEHRGTLTVFATEREEKEVSSLPIDAICSCHQDDDTAASASNMFVVVTPTTTLRCGALSSDGLHVWLSAIVHAMTLKPGEAAPRDDLEHTTTALY</sequence>
<evidence type="ECO:0000259" key="3">
    <source>
        <dbReference type="PROSITE" id="PS50127"/>
    </source>
</evidence>
<dbReference type="Gene3D" id="2.30.29.30">
    <property type="entry name" value="Pleckstrin-homology domain (PH domain)/Phosphotyrosine-binding domain (PTB)"/>
    <property type="match status" value="1"/>
</dbReference>
<feature type="domain" description="UBC core" evidence="3">
    <location>
        <begin position="79"/>
        <end position="227"/>
    </location>
</feature>
<dbReference type="Pfam" id="PF00179">
    <property type="entry name" value="UQ_con"/>
    <property type="match status" value="1"/>
</dbReference>
<dbReference type="InterPro" id="IPR001849">
    <property type="entry name" value="PH_domain"/>
</dbReference>
<dbReference type="SUPFAM" id="SSF50729">
    <property type="entry name" value="PH domain-like"/>
    <property type="match status" value="1"/>
</dbReference>
<dbReference type="eggNOG" id="KOG0429">
    <property type="taxonomic scope" value="Eukaryota"/>
</dbReference>
<organism evidence="5">
    <name type="scientific">Salpingoeca rosetta (strain ATCC 50818 / BSB-021)</name>
    <dbReference type="NCBI Taxonomy" id="946362"/>
    <lineage>
        <taxon>Eukaryota</taxon>
        <taxon>Choanoflagellata</taxon>
        <taxon>Craspedida</taxon>
        <taxon>Salpingoecidae</taxon>
        <taxon>Salpingoeca</taxon>
    </lineage>
</organism>
<dbReference type="InterPro" id="IPR016135">
    <property type="entry name" value="UBQ-conjugating_enzyme/RWD"/>
</dbReference>
<dbReference type="InterPro" id="IPR011993">
    <property type="entry name" value="PH-like_dom_sf"/>
</dbReference>
<dbReference type="PANTHER" id="PTHR24067">
    <property type="entry name" value="UBIQUITIN-CONJUGATING ENZYME E2"/>
    <property type="match status" value="1"/>
</dbReference>
<dbReference type="STRING" id="946362.F2UFN3"/>
<dbReference type="GeneID" id="16072616"/>
<dbReference type="AlphaFoldDB" id="F2UFN3"/>